<dbReference type="CDD" id="cd09076">
    <property type="entry name" value="L1-EN"/>
    <property type="match status" value="1"/>
</dbReference>
<dbReference type="PANTHER" id="PTHR47027:SF24">
    <property type="entry name" value="RIBONUCLEASE H"/>
    <property type="match status" value="1"/>
</dbReference>
<dbReference type="Gene3D" id="3.60.10.10">
    <property type="entry name" value="Endonuclease/exonuclease/phosphatase"/>
    <property type="match status" value="1"/>
</dbReference>
<dbReference type="InterPro" id="IPR000477">
    <property type="entry name" value="RT_dom"/>
</dbReference>
<dbReference type="PANTHER" id="PTHR47027">
    <property type="entry name" value="REVERSE TRANSCRIPTASE DOMAIN-CONTAINING PROTEIN"/>
    <property type="match status" value="1"/>
</dbReference>
<dbReference type="SUPFAM" id="SSF56672">
    <property type="entry name" value="DNA/RNA polymerases"/>
    <property type="match status" value="1"/>
</dbReference>
<dbReference type="Proteomes" id="UP000838412">
    <property type="component" value="Chromosome 5"/>
</dbReference>
<dbReference type="InterPro" id="IPR043502">
    <property type="entry name" value="DNA/RNA_pol_sf"/>
</dbReference>
<gene>
    <name evidence="3" type="primary">Hypp3184</name>
    <name evidence="3" type="ORF">BLAG_LOCUS19442</name>
</gene>
<dbReference type="OrthoDB" id="8061036at2759"/>
<dbReference type="PROSITE" id="PS50878">
    <property type="entry name" value="RT_POL"/>
    <property type="match status" value="1"/>
</dbReference>
<dbReference type="InterPro" id="IPR036691">
    <property type="entry name" value="Endo/exonu/phosph_ase_sf"/>
</dbReference>
<organism evidence="3 4">
    <name type="scientific">Branchiostoma lanceolatum</name>
    <name type="common">Common lancelet</name>
    <name type="synonym">Amphioxus lanceolatum</name>
    <dbReference type="NCBI Taxonomy" id="7740"/>
    <lineage>
        <taxon>Eukaryota</taxon>
        <taxon>Metazoa</taxon>
        <taxon>Chordata</taxon>
        <taxon>Cephalochordata</taxon>
        <taxon>Leptocardii</taxon>
        <taxon>Amphioxiformes</taxon>
        <taxon>Branchiostomatidae</taxon>
        <taxon>Branchiostoma</taxon>
    </lineage>
</organism>
<protein>
    <submittedName>
        <fullName evidence="3">Hypp3184 protein</fullName>
    </submittedName>
</protein>
<feature type="domain" description="Reverse transcriptase" evidence="2">
    <location>
        <begin position="536"/>
        <end position="808"/>
    </location>
</feature>
<sequence length="1003" mass="114179">MAELNLVKKPTRRNRTDLSRNRPMRVADKRILNFRDKIRIATWNVQTLLRTGYATLLSHELTKYDLSLAGICEVRWPGSGETIVGDHTFMWSGPEDRTGLYGVALAIPTRLRGSLISWKPISDRLLTARLHHKHGKMTVTVAYAPTEVAEDAAKDAFYDQLQEAVLDAPPHDITLVLTDANATLSANLRNPSQQDVIGPVSVDTTTNNNGSRLLELCRATNLCIADTWFPRKRIHHWTWYSPDGRTRKAIDHIPISSRWKSFVTNCRVYRGAQLGNTDHRLLMAHMRLKLKADPSSKRQVRIDSSRLKDPLIQESYKCAITNRFSALAMDETSTSDWQHFKVEVHKAAEETVGRSRPSPKQPWISQETLDIIDRRRAARLRGDLTEYRRLNGIRNTAIRQDREKYWTGQADKLEAAAERNDQRQVYSLLRQAKAGPRQRSFLIKDSAGTLQPAAKPPPPPPPPPPVAEDPTLTEEANAVDVTNPDCPTTPVTPDEVKAALRKLKNGKAPGICNITAEVLKAGGDHMIQWLTQIVNHVWILEKLPDDWRRGIILPFWKRKGDQLVCSNHRGITLLSIPGKLFTRILLTRAIPAIRSRRRLQQAGFMPNRSTTDHISALRLAIEKAREFRKDRHLYIVFIDLRAAFDTVDHASLWNILRLLGAPQKILTLFQQLYSTAESCVRVNGKESEWFTINSGVRQGCVAAPDLFNCVIDYLMTKVCERVPGVSFGQYNLADLEYADDTTLLADDLDRLQEGLTVYNEEAKKLGLSINWSKTELMHIGEGPDPEPLIFNLCTVNFVSSFKYLGSTITKTGDVKPEINQRRAQASAVLQSLWKPLWRHRHISQQTKLRVYNSSVMSVLLYSSETWPLSSTLEARLDGFDSRALRRISGIRWHERVSNKELRELTNQPTASSLTAMRRVRWYGHVLRLPPEHPTRALLDFDPKLAGWRRPRGAPRTRWLDVVARDLKNINITLPQAQQMAENRSRWRSLVKRVGSTHHVQEDE</sequence>
<dbReference type="EMBL" id="OV696690">
    <property type="protein sequence ID" value="CAH1265462.1"/>
    <property type="molecule type" value="Genomic_DNA"/>
</dbReference>
<feature type="region of interest" description="Disordered" evidence="1">
    <location>
        <begin position="449"/>
        <end position="470"/>
    </location>
</feature>
<evidence type="ECO:0000313" key="4">
    <source>
        <dbReference type="Proteomes" id="UP000838412"/>
    </source>
</evidence>
<proteinExistence type="predicted"/>
<feature type="region of interest" description="Disordered" evidence="1">
    <location>
        <begin position="1"/>
        <end position="20"/>
    </location>
</feature>
<dbReference type="Pfam" id="PF00078">
    <property type="entry name" value="RVT_1"/>
    <property type="match status" value="1"/>
</dbReference>
<reference evidence="3" key="1">
    <citation type="submission" date="2022-01" db="EMBL/GenBank/DDBJ databases">
        <authorList>
            <person name="Braso-Vives M."/>
        </authorList>
    </citation>
    <scope>NUCLEOTIDE SEQUENCE</scope>
</reference>
<keyword evidence="4" id="KW-1185">Reference proteome</keyword>
<evidence type="ECO:0000313" key="3">
    <source>
        <dbReference type="EMBL" id="CAH1265462.1"/>
    </source>
</evidence>
<dbReference type="SUPFAM" id="SSF56219">
    <property type="entry name" value="DNase I-like"/>
    <property type="match status" value="1"/>
</dbReference>
<name>A0A8J9ZXN2_BRALA</name>
<evidence type="ECO:0000256" key="1">
    <source>
        <dbReference type="SAM" id="MobiDB-lite"/>
    </source>
</evidence>
<evidence type="ECO:0000259" key="2">
    <source>
        <dbReference type="PROSITE" id="PS50878"/>
    </source>
</evidence>
<dbReference type="AlphaFoldDB" id="A0A8J9ZXN2"/>
<accession>A0A8J9ZXN2</accession>
<dbReference type="CDD" id="cd01650">
    <property type="entry name" value="RT_nLTR_like"/>
    <property type="match status" value="1"/>
</dbReference>
<feature type="compositionally biased region" description="Pro residues" evidence="1">
    <location>
        <begin position="454"/>
        <end position="467"/>
    </location>
</feature>